<evidence type="ECO:0000259" key="1">
    <source>
        <dbReference type="Pfam" id="PF13577"/>
    </source>
</evidence>
<dbReference type="InterPro" id="IPR032710">
    <property type="entry name" value="NTF2-like_dom_sf"/>
</dbReference>
<accession>A0AAW4XN87</accession>
<dbReference type="AlphaFoldDB" id="A0AAW4XN87"/>
<dbReference type="Gene3D" id="3.10.450.50">
    <property type="match status" value="1"/>
</dbReference>
<dbReference type="InterPro" id="IPR037401">
    <property type="entry name" value="SnoaL-like"/>
</dbReference>
<gene>
    <name evidence="2" type="ORF">LQ384_26460</name>
</gene>
<name>A0AAW4XN87_RHORH</name>
<feature type="domain" description="SnoaL-like" evidence="1">
    <location>
        <begin position="11"/>
        <end position="132"/>
    </location>
</feature>
<organism evidence="2 3">
    <name type="scientific">Rhodococcus rhodochrous</name>
    <dbReference type="NCBI Taxonomy" id="1829"/>
    <lineage>
        <taxon>Bacteria</taxon>
        <taxon>Bacillati</taxon>
        <taxon>Actinomycetota</taxon>
        <taxon>Actinomycetes</taxon>
        <taxon>Mycobacteriales</taxon>
        <taxon>Nocardiaceae</taxon>
        <taxon>Rhodococcus</taxon>
    </lineage>
</organism>
<protein>
    <submittedName>
        <fullName evidence="2">Nuclear transport factor 2 family protein</fullName>
    </submittedName>
</protein>
<dbReference type="Pfam" id="PF13577">
    <property type="entry name" value="SnoaL_4"/>
    <property type="match status" value="1"/>
</dbReference>
<sequence length="178" mass="20467">MTDSDTEAMLIERRIEQVLLRYTRAADRLDVADMQSCYWPGAVDWHGEFRGSVEEFVPWVECRLSAFDRTMHHLTNIRIEVGDSGDVARVESYLVAFHRFGGSESDPVEMYLGLRYVDRFEARAGEWRIAARVCSYEWKREISGRDPGFGPSHVLGSRGADDVLHWIMDLEPEDPPRG</sequence>
<dbReference type="Proteomes" id="UP001198630">
    <property type="component" value="Unassembled WGS sequence"/>
</dbReference>
<proteinExistence type="predicted"/>
<evidence type="ECO:0000313" key="3">
    <source>
        <dbReference type="Proteomes" id="UP001198630"/>
    </source>
</evidence>
<evidence type="ECO:0000313" key="2">
    <source>
        <dbReference type="EMBL" id="MCD2114650.1"/>
    </source>
</evidence>
<comment type="caution">
    <text evidence="2">The sequence shown here is derived from an EMBL/GenBank/DDBJ whole genome shotgun (WGS) entry which is preliminary data.</text>
</comment>
<dbReference type="EMBL" id="JAJNCO010000025">
    <property type="protein sequence ID" value="MCD2114650.1"/>
    <property type="molecule type" value="Genomic_DNA"/>
</dbReference>
<dbReference type="SUPFAM" id="SSF54427">
    <property type="entry name" value="NTF2-like"/>
    <property type="match status" value="1"/>
</dbReference>
<dbReference type="RefSeq" id="WP_230792621.1">
    <property type="nucleotide sequence ID" value="NZ_JAJNCO010000025.1"/>
</dbReference>
<reference evidence="2" key="1">
    <citation type="submission" date="2021-11" db="EMBL/GenBank/DDBJ databases">
        <title>Development of a sustainable strategy for remediation of hydrocarbon-contaminated territories based on the waste exchange concept.</title>
        <authorList>
            <person name="Elkin A."/>
        </authorList>
    </citation>
    <scope>NUCLEOTIDE SEQUENCE</scope>
    <source>
        <strain evidence="2">IEGM 757</strain>
    </source>
</reference>